<dbReference type="Gene3D" id="3.20.20.70">
    <property type="entry name" value="Aldolase class I"/>
    <property type="match status" value="1"/>
</dbReference>
<keyword evidence="2" id="KW-0004">4Fe-4S</keyword>
<dbReference type="SUPFAM" id="SSF102114">
    <property type="entry name" value="Radical SAM enzymes"/>
    <property type="match status" value="1"/>
</dbReference>
<dbReference type="AlphaFoldDB" id="A0A6L5EEA9"/>
<reference evidence="9 10" key="1">
    <citation type="submission" date="2019-10" db="EMBL/GenBank/DDBJ databases">
        <title>Characterization of a new Citrobacter species.</title>
        <authorList>
            <person name="Goncalves Ribeiro T."/>
            <person name="Izdebski R."/>
            <person name="Urbanowicz P."/>
            <person name="Carmeli Y."/>
            <person name="Gniadkowski M."/>
            <person name="Peixe L."/>
        </authorList>
    </citation>
    <scope>NUCLEOTIDE SEQUENCE [LARGE SCALE GENOMIC DNA]</scope>
    <source>
        <strain evidence="9 10">NMI7905_11</strain>
    </source>
</reference>
<keyword evidence="3" id="KW-0949">S-adenosyl-L-methionine</keyword>
<dbReference type="InterPro" id="IPR023867">
    <property type="entry name" value="Sulphatase_maturase_rSAM"/>
</dbReference>
<dbReference type="PANTHER" id="PTHR43273">
    <property type="entry name" value="ANAEROBIC SULFATASE-MATURATING ENZYME HOMOLOG ASLB-RELATED"/>
    <property type="match status" value="1"/>
</dbReference>
<organism evidence="9 10">
    <name type="scientific">Citrobacter telavivensis</name>
    <dbReference type="NCBI Taxonomy" id="2653932"/>
    <lineage>
        <taxon>Bacteria</taxon>
        <taxon>Pseudomonadati</taxon>
        <taxon>Pseudomonadota</taxon>
        <taxon>Gammaproteobacteria</taxon>
        <taxon>Enterobacterales</taxon>
        <taxon>Enterobacteriaceae</taxon>
        <taxon>Citrobacter</taxon>
    </lineage>
</organism>
<dbReference type="GO" id="GO:0016491">
    <property type="term" value="F:oxidoreductase activity"/>
    <property type="evidence" value="ECO:0007669"/>
    <property type="project" value="InterPro"/>
</dbReference>
<keyword evidence="5" id="KW-0408">Iron</keyword>
<dbReference type="InterPro" id="IPR013785">
    <property type="entry name" value="Aldolase_TIM"/>
</dbReference>
<dbReference type="SFLD" id="SFLDF00285">
    <property type="entry name" value="anaerobic_Ser-type_sulfatase-m"/>
    <property type="match status" value="1"/>
</dbReference>
<dbReference type="SFLD" id="SFLDG01386">
    <property type="entry name" value="main_SPASM_domain-containing"/>
    <property type="match status" value="1"/>
</dbReference>
<proteinExistence type="inferred from homology"/>
<dbReference type="InterPro" id="IPR023885">
    <property type="entry name" value="4Fe4S-binding_SPASM_dom"/>
</dbReference>
<dbReference type="NCBIfam" id="TIGR04085">
    <property type="entry name" value="rSAM_more_4Fe4S"/>
    <property type="match status" value="1"/>
</dbReference>
<dbReference type="CDD" id="cd01335">
    <property type="entry name" value="Radical_SAM"/>
    <property type="match status" value="1"/>
</dbReference>
<dbReference type="InterPro" id="IPR034491">
    <property type="entry name" value="Anaerob_Ser_sulfatase-maturase"/>
</dbReference>
<dbReference type="CDD" id="cd21120">
    <property type="entry name" value="SPASM_anSME"/>
    <property type="match status" value="1"/>
</dbReference>
<accession>A0A6L5EEA9</accession>
<keyword evidence="4" id="KW-0479">Metal-binding</keyword>
<evidence type="ECO:0000313" key="10">
    <source>
        <dbReference type="Proteomes" id="UP000475079"/>
    </source>
</evidence>
<keyword evidence="10" id="KW-1185">Reference proteome</keyword>
<dbReference type="GO" id="GO:0051539">
    <property type="term" value="F:4 iron, 4 sulfur cluster binding"/>
    <property type="evidence" value="ECO:0007669"/>
    <property type="project" value="UniProtKB-KW"/>
</dbReference>
<feature type="domain" description="Radical SAM core" evidence="8">
    <location>
        <begin position="1"/>
        <end position="234"/>
    </location>
</feature>
<protein>
    <submittedName>
        <fullName evidence="9">Anaerobic sulfatase maturase</fullName>
    </submittedName>
</protein>
<keyword evidence="6" id="KW-0411">Iron-sulfur</keyword>
<evidence type="ECO:0000256" key="6">
    <source>
        <dbReference type="ARBA" id="ARBA00023014"/>
    </source>
</evidence>
<comment type="similarity">
    <text evidence="7">Belongs to the radical SAM superfamily. Anaerobic sulfatase-maturating enzyme family.</text>
</comment>
<dbReference type="InterPro" id="IPR007197">
    <property type="entry name" value="rSAM"/>
</dbReference>
<name>A0A6L5EEA9_9ENTR</name>
<evidence type="ECO:0000256" key="2">
    <source>
        <dbReference type="ARBA" id="ARBA00022485"/>
    </source>
</evidence>
<evidence type="ECO:0000256" key="7">
    <source>
        <dbReference type="ARBA" id="ARBA00023601"/>
    </source>
</evidence>
<comment type="caution">
    <text evidence="9">The sequence shown here is derived from an EMBL/GenBank/DDBJ whole genome shotgun (WGS) entry which is preliminary data.</text>
</comment>
<evidence type="ECO:0000313" key="9">
    <source>
        <dbReference type="EMBL" id="MPQ53799.1"/>
    </source>
</evidence>
<dbReference type="SFLD" id="SFLDS00029">
    <property type="entry name" value="Radical_SAM"/>
    <property type="match status" value="1"/>
</dbReference>
<sequence length="424" mass="48223">MNRFFHLMAKPVSYQCNIACDYCFYLEKEQGTLKPGKASRHMDDVTLEAFVRQYIEANPGSEIEFTWQGGEPTLAGISFYEKALQLQKKYAGGKRISNSLQTNGVLIDEEWAQFLAENDFLVGLSVDGPAWLHDTWRKTRSGHSVFSKVINAMSLLRQYHVAVNVLSVVNNVTAEHPQEIYRFLTHDLGAEFVQFIPAVEQRPVNEMYGELLYPQSLSGRTITEWSVSGEQWGRFINGVFDVWVREDVGRVYVQLFDSALAAWLGEKPSLCVMQSSCGFGLVVEQNGDVYSCDHYVYPEHRLGNLRRDSLAKMATSKQQRKFGMVKTQVAAECERCEWRFACHGGCPKHRIHKRGERWHNHLCDGYKAIFSHLNPYMRFMAEQIQHQRPPAAIMQVAASIAVREAESPGMHNNGQITAGSDIQK</sequence>
<dbReference type="InterPro" id="IPR047207">
    <property type="entry name" value="SPASM_anSME"/>
</dbReference>
<evidence type="ECO:0000259" key="8">
    <source>
        <dbReference type="PROSITE" id="PS51918"/>
    </source>
</evidence>
<dbReference type="SFLD" id="SFLDG01072">
    <property type="entry name" value="dehydrogenase_like"/>
    <property type="match status" value="1"/>
</dbReference>
<dbReference type="SFLD" id="SFLDG01384">
    <property type="entry name" value="thioether_bond_formation_requi"/>
    <property type="match status" value="1"/>
</dbReference>
<dbReference type="Pfam" id="PF13186">
    <property type="entry name" value="SPASM"/>
    <property type="match status" value="1"/>
</dbReference>
<dbReference type="Pfam" id="PF04055">
    <property type="entry name" value="Radical_SAM"/>
    <property type="match status" value="1"/>
</dbReference>
<dbReference type="PROSITE" id="PS51918">
    <property type="entry name" value="RADICAL_SAM"/>
    <property type="match status" value="1"/>
</dbReference>
<evidence type="ECO:0000256" key="1">
    <source>
        <dbReference type="ARBA" id="ARBA00001966"/>
    </source>
</evidence>
<evidence type="ECO:0000256" key="4">
    <source>
        <dbReference type="ARBA" id="ARBA00022723"/>
    </source>
</evidence>
<dbReference type="InterPro" id="IPR058240">
    <property type="entry name" value="rSAM_sf"/>
</dbReference>
<dbReference type="PANTHER" id="PTHR43273:SF3">
    <property type="entry name" value="ANAEROBIC SULFATASE-MATURATING ENZYME HOMOLOG ASLB-RELATED"/>
    <property type="match status" value="1"/>
</dbReference>
<dbReference type="EMBL" id="WHIY01000020">
    <property type="protein sequence ID" value="MPQ53799.1"/>
    <property type="molecule type" value="Genomic_DNA"/>
</dbReference>
<evidence type="ECO:0000256" key="3">
    <source>
        <dbReference type="ARBA" id="ARBA00022691"/>
    </source>
</evidence>
<dbReference type="SFLD" id="SFLDG01067">
    <property type="entry name" value="SPASM/twitch_domain_containing"/>
    <property type="match status" value="1"/>
</dbReference>
<dbReference type="Proteomes" id="UP000475079">
    <property type="component" value="Unassembled WGS sequence"/>
</dbReference>
<gene>
    <name evidence="9" type="ORF">GBB84_23200</name>
</gene>
<evidence type="ECO:0000256" key="5">
    <source>
        <dbReference type="ARBA" id="ARBA00023004"/>
    </source>
</evidence>
<dbReference type="RefSeq" id="WP_152404947.1">
    <property type="nucleotide sequence ID" value="NZ_WHIY01000020.1"/>
</dbReference>
<dbReference type="NCBIfam" id="TIGR03942">
    <property type="entry name" value="sulfatase_rSAM"/>
    <property type="match status" value="1"/>
</dbReference>
<dbReference type="GO" id="GO:0046872">
    <property type="term" value="F:metal ion binding"/>
    <property type="evidence" value="ECO:0007669"/>
    <property type="project" value="UniProtKB-KW"/>
</dbReference>
<comment type="cofactor">
    <cofactor evidence="1">
        <name>[4Fe-4S] cluster</name>
        <dbReference type="ChEBI" id="CHEBI:49883"/>
    </cofactor>
</comment>